<dbReference type="AlphaFoldDB" id="A0A8J7VRE0"/>
<feature type="compositionally biased region" description="Low complexity" evidence="1">
    <location>
        <begin position="13"/>
        <end position="23"/>
    </location>
</feature>
<keyword evidence="5" id="KW-1185">Reference proteome</keyword>
<reference evidence="4 5" key="1">
    <citation type="journal article" date="2021" name="Microbiol. Resour. Announc.">
        <title>Draft Genome Sequence of Coralloluteibacterium stylophorae LMG 29479T.</title>
        <authorList>
            <person name="Karlyshev A.V."/>
            <person name="Kudryashova E.B."/>
            <person name="Ariskina E.V."/>
            <person name="Conroy A.P."/>
            <person name="Abidueva E.Y."/>
        </authorList>
    </citation>
    <scope>NUCLEOTIDE SEQUENCE [LARGE SCALE GENOMIC DNA]</scope>
    <source>
        <strain evidence="4 5">LMG 29479</strain>
    </source>
</reference>
<dbReference type="Gene3D" id="3.30.300.130">
    <property type="entry name" value="Fe-S cluster assembly (FSCA)"/>
    <property type="match status" value="1"/>
</dbReference>
<dbReference type="NCBIfam" id="TIGR03406">
    <property type="entry name" value="FeS_long_SufT"/>
    <property type="match status" value="1"/>
</dbReference>
<evidence type="ECO:0000313" key="3">
    <source>
        <dbReference type="EMBL" id="MBR0561687.1"/>
    </source>
</evidence>
<dbReference type="SUPFAM" id="SSF117916">
    <property type="entry name" value="Fe-S cluster assembly (FSCA) domain-like"/>
    <property type="match status" value="1"/>
</dbReference>
<dbReference type="InterPro" id="IPR034904">
    <property type="entry name" value="FSCA_dom_sf"/>
</dbReference>
<dbReference type="PANTHER" id="PTHR42831:SF1">
    <property type="entry name" value="FE-S PROTEIN MATURATION AUXILIARY FACTOR YITW"/>
    <property type="match status" value="1"/>
</dbReference>
<evidence type="ECO:0000259" key="2">
    <source>
        <dbReference type="Pfam" id="PF01883"/>
    </source>
</evidence>
<feature type="region of interest" description="Disordered" evidence="1">
    <location>
        <begin position="1"/>
        <end position="26"/>
    </location>
</feature>
<dbReference type="Proteomes" id="UP000675747">
    <property type="component" value="Unassembled WGS sequence"/>
</dbReference>
<dbReference type="PANTHER" id="PTHR42831">
    <property type="entry name" value="FE-S PROTEIN MATURATION AUXILIARY FACTOR YITW"/>
    <property type="match status" value="1"/>
</dbReference>
<protein>
    <submittedName>
        <fullName evidence="3 4">Fe-S cluster assembly protein SufT</fullName>
    </submittedName>
</protein>
<dbReference type="EMBL" id="JAGQFT010000017">
    <property type="protein sequence ID" value="MBR0561687.1"/>
    <property type="molecule type" value="Genomic_DNA"/>
</dbReference>
<proteinExistence type="predicted"/>
<gene>
    <name evidence="3" type="primary">sufT</name>
    <name evidence="4" type="ORF">KB893_005735</name>
    <name evidence="3" type="ORF">KB893_04015</name>
</gene>
<evidence type="ECO:0000313" key="4">
    <source>
        <dbReference type="EMBL" id="MBS7456634.1"/>
    </source>
</evidence>
<sequence>MPPSASASTVHRAATPSAPATSPKQARIQVQGLVAGTRRHHVGGAPYHSGISRRRTSSVSYSRTSEPVKFERDCEVVLVPQGDRVTMPAGTVGYVTQALGGSFTVFVEGNLVRVAGVDADAIGKEPTLPPELPPEATDDDVERLVWTQLRTCFDPEIPVNIVDLGLIYECELMPAGDGQRRVDVRMTLTAPGCGMGDILVDDVRSKLELVPTIVEADVELVFDPPWNQMMMSEAARLETGML</sequence>
<evidence type="ECO:0000256" key="1">
    <source>
        <dbReference type="SAM" id="MobiDB-lite"/>
    </source>
</evidence>
<dbReference type="InterPro" id="IPR052339">
    <property type="entry name" value="Fe-S_Maturation_MIP18"/>
</dbReference>
<evidence type="ECO:0000313" key="5">
    <source>
        <dbReference type="Proteomes" id="UP000675747"/>
    </source>
</evidence>
<reference evidence="3" key="2">
    <citation type="submission" date="2021-04" db="EMBL/GenBank/DDBJ databases">
        <authorList>
            <person name="Karlyshev A.V."/>
        </authorList>
    </citation>
    <scope>NUCLEOTIDE SEQUENCE</scope>
    <source>
        <strain evidence="3">LMG 29479</strain>
    </source>
</reference>
<dbReference type="InterPro" id="IPR002744">
    <property type="entry name" value="MIP18-like"/>
</dbReference>
<dbReference type="Pfam" id="PF01883">
    <property type="entry name" value="FeS_assembly_P"/>
    <property type="match status" value="1"/>
</dbReference>
<comment type="caution">
    <text evidence="3">The sequence shown here is derived from an EMBL/GenBank/DDBJ whole genome shotgun (WGS) entry which is preliminary data.</text>
</comment>
<accession>A0A8J7VRE0</accession>
<feature type="region of interest" description="Disordered" evidence="1">
    <location>
        <begin position="40"/>
        <end position="64"/>
    </location>
</feature>
<name>A0A8J7VRE0_9GAMM</name>
<feature type="domain" description="MIP18 family-like" evidence="2">
    <location>
        <begin position="145"/>
        <end position="218"/>
    </location>
</feature>
<dbReference type="InterPro" id="IPR017776">
    <property type="entry name" value="FeS_assembly_SufT_put"/>
</dbReference>
<organism evidence="3">
    <name type="scientific">Coralloluteibacterium stylophorae</name>
    <dbReference type="NCBI Taxonomy" id="1776034"/>
    <lineage>
        <taxon>Bacteria</taxon>
        <taxon>Pseudomonadati</taxon>
        <taxon>Pseudomonadota</taxon>
        <taxon>Gammaproteobacteria</taxon>
        <taxon>Lysobacterales</taxon>
        <taxon>Lysobacteraceae</taxon>
        <taxon>Coralloluteibacterium</taxon>
    </lineage>
</organism>
<dbReference type="EMBL" id="JAGQFT020000003">
    <property type="protein sequence ID" value="MBS7456634.1"/>
    <property type="molecule type" value="Genomic_DNA"/>
</dbReference>